<accession>A0A2D2D5G9</accession>
<dbReference type="EMBL" id="CP023737">
    <property type="protein sequence ID" value="ATQ70277.1"/>
    <property type="molecule type" value="Genomic_DNA"/>
</dbReference>
<keyword evidence="1" id="KW-0378">Hydrolase</keyword>
<protein>
    <submittedName>
        <fullName evidence="1">HNH endonuclease</fullName>
    </submittedName>
</protein>
<dbReference type="AlphaFoldDB" id="A0A2D2D5G9"/>
<dbReference type="InterPro" id="IPR003615">
    <property type="entry name" value="HNH_nuc"/>
</dbReference>
<evidence type="ECO:0000313" key="2">
    <source>
        <dbReference type="Proteomes" id="UP000230709"/>
    </source>
</evidence>
<proteinExistence type="predicted"/>
<gene>
    <name evidence="1" type="ORF">CQW49_07530</name>
</gene>
<name>A0A2D2D5G9_METT3</name>
<keyword evidence="1" id="KW-0255">Endonuclease</keyword>
<keyword evidence="1" id="KW-0540">Nuclease</keyword>
<dbReference type="KEGG" id="mtw:CQW49_07530"/>
<evidence type="ECO:0000313" key="1">
    <source>
        <dbReference type="EMBL" id="ATQ70277.1"/>
    </source>
</evidence>
<organism evidence="1 2">
    <name type="scientific">Methylosinus trichosporium (strain ATCC 35070 / NCIMB 11131 / UNIQEM 75 / OB3b)</name>
    <dbReference type="NCBI Taxonomy" id="595536"/>
    <lineage>
        <taxon>Bacteria</taxon>
        <taxon>Pseudomonadati</taxon>
        <taxon>Pseudomonadota</taxon>
        <taxon>Alphaproteobacteria</taxon>
        <taxon>Hyphomicrobiales</taxon>
        <taxon>Methylocystaceae</taxon>
        <taxon>Methylosinus</taxon>
    </lineage>
</organism>
<dbReference type="CDD" id="cd00085">
    <property type="entry name" value="HNHc"/>
    <property type="match status" value="1"/>
</dbReference>
<dbReference type="GO" id="GO:0004519">
    <property type="term" value="F:endonuclease activity"/>
    <property type="evidence" value="ECO:0007669"/>
    <property type="project" value="UniProtKB-KW"/>
</dbReference>
<keyword evidence="2" id="KW-1185">Reference proteome</keyword>
<sequence>MTAAPLAIGSDSARAKSARSGWARLAFRHAQHCPATGRRSGPCPGWIIDHIEPLCAGGADAPANMQWQTREEARLKDRDERATCRAIRRQGAAERHAQPE</sequence>
<dbReference type="Proteomes" id="UP000230709">
    <property type="component" value="Chromosome"/>
</dbReference>
<reference evidence="2" key="1">
    <citation type="submission" date="2017-10" db="EMBL/GenBank/DDBJ databases">
        <title>Completed PacBio SMRT sequence of Methylosinus trichosporium OB3b reveals presence of a third large plasmid.</title>
        <authorList>
            <person name="Charles T.C."/>
            <person name="Lynch M.D.J."/>
            <person name="Heil J.R."/>
            <person name="Cheng J."/>
        </authorList>
    </citation>
    <scope>NUCLEOTIDE SEQUENCE [LARGE SCALE GENOMIC DNA]</scope>
    <source>
        <strain evidence="2">OB3b</strain>
    </source>
</reference>